<dbReference type="PANTHER" id="PTHR43881:SF1">
    <property type="entry name" value="GAMMA-GLUTAMYLTRANSPEPTIDASE (AFU_ORTHOLOGUE AFUA_4G13580)"/>
    <property type="match status" value="1"/>
</dbReference>
<reference evidence="2" key="1">
    <citation type="submission" date="2018-07" db="EMBL/GenBank/DDBJ databases">
        <authorList>
            <person name="Peiro R."/>
            <person name="Begona"/>
            <person name="Cbmso G."/>
            <person name="Lopez M."/>
            <person name="Gonzalez S."/>
        </authorList>
    </citation>
    <scope>NUCLEOTIDE SEQUENCE [LARGE SCALE GENOMIC DNA]</scope>
</reference>
<accession>A0A376ALA8</accession>
<gene>
    <name evidence="1" type="ORF">RHIZ70_4262</name>
</gene>
<organism evidence="1 2">
    <name type="scientific">Ciceribacter selenitireducens ATCC BAA-1503</name>
    <dbReference type="NCBI Taxonomy" id="1336235"/>
    <lineage>
        <taxon>Bacteria</taxon>
        <taxon>Pseudomonadati</taxon>
        <taxon>Pseudomonadota</taxon>
        <taxon>Alphaproteobacteria</taxon>
        <taxon>Hyphomicrobiales</taxon>
        <taxon>Rhizobiaceae</taxon>
        <taxon>Ciceribacter</taxon>
    </lineage>
</organism>
<name>A0A376ALA8_9HYPH</name>
<dbReference type="Pfam" id="PF01019">
    <property type="entry name" value="G_glu_transpept"/>
    <property type="match status" value="1"/>
</dbReference>
<dbReference type="Gene3D" id="1.10.246.130">
    <property type="match status" value="1"/>
</dbReference>
<dbReference type="EMBL" id="UEYP01000008">
    <property type="protein sequence ID" value="SSC68554.1"/>
    <property type="molecule type" value="Genomic_DNA"/>
</dbReference>
<evidence type="ECO:0000313" key="1">
    <source>
        <dbReference type="EMBL" id="SSC68554.1"/>
    </source>
</evidence>
<dbReference type="InterPro" id="IPR043137">
    <property type="entry name" value="GGT_ssub_C"/>
</dbReference>
<dbReference type="Gene3D" id="3.60.20.40">
    <property type="match status" value="1"/>
</dbReference>
<dbReference type="PRINTS" id="PR01210">
    <property type="entry name" value="GGTRANSPTASE"/>
</dbReference>
<dbReference type="InterPro" id="IPR052896">
    <property type="entry name" value="GGT-like_enzyme"/>
</dbReference>
<sequence length="610" mass="65988">MRSTPGNHKEISKEQLMSDFTTRPEILGTFGVVTSTHWIASAVGMSILEKGGNAFDAAVASGFVLQVLEPHLVGPGGDMPAVIYSAKKGKVEVICAQGTAPAGATIEHYSGEGLSIIPGDGLLATVIPGSFDGWMLMLRDYGTMSVRDVLEPAIHYAEHGHPVLPRVSATIKGLAGFFEKEWPTSYETWLPGGSAPEPHALFRNPVLAATWQRIVTEAECAKGRENQIEAARNAFYRGFVAEAIDTYLKTAEVMDASGSRHKGVLTADDMASWSATIEEPLTYDYHGWTVAKTGPWGQGPVLLQSLALLKGIDIAAMDPGSADFVHTVVEAMKLAYADREVYYGDPSFATVPMDQLLSDKYNDERRKLISSQASMMLCPGKLPGYETQYDLTVEMLAGMSGTGAVYEPTMSHLTEKRGDTVHIDVIDREGNMVSVTPSGGWLQSSPIVPGLGFCLNSRAQMFWLKPGLPTSLAPGKRPRTTLTPSLALYEGKPTLAFGTPGGDQQDQWQLSFFLRYVHHKQNLQAAIDMPLFHTSHFPGSFYPRTSQPGNLMIESNIGSDVISSLAAMGHQITPADPWTVGRLTAARRDADGLLRAAATPRLMQAYAIGR</sequence>
<dbReference type="InterPro" id="IPR029055">
    <property type="entry name" value="Ntn_hydrolases_N"/>
</dbReference>
<dbReference type="SUPFAM" id="SSF56235">
    <property type="entry name" value="N-terminal nucleophile aminohydrolases (Ntn hydrolases)"/>
    <property type="match status" value="1"/>
</dbReference>
<dbReference type="InterPro" id="IPR043138">
    <property type="entry name" value="GGT_lsub"/>
</dbReference>
<evidence type="ECO:0000313" key="2">
    <source>
        <dbReference type="Proteomes" id="UP000254764"/>
    </source>
</evidence>
<keyword evidence="2" id="KW-1185">Reference proteome</keyword>
<proteinExistence type="predicted"/>
<protein>
    <recommendedName>
        <fullName evidence="3">Gamma-glutamyltransferase</fullName>
    </recommendedName>
</protein>
<dbReference type="Proteomes" id="UP000254764">
    <property type="component" value="Unassembled WGS sequence"/>
</dbReference>
<dbReference type="AlphaFoldDB" id="A0A376ALA8"/>
<dbReference type="PANTHER" id="PTHR43881">
    <property type="entry name" value="GAMMA-GLUTAMYLTRANSPEPTIDASE (AFU_ORTHOLOGUE AFUA_4G13580)"/>
    <property type="match status" value="1"/>
</dbReference>
<evidence type="ECO:0008006" key="3">
    <source>
        <dbReference type="Google" id="ProtNLM"/>
    </source>
</evidence>